<dbReference type="PROSITE" id="PS50283">
    <property type="entry name" value="NA_SOLUT_SYMP_3"/>
    <property type="match status" value="1"/>
</dbReference>
<feature type="transmembrane region" description="Helical" evidence="14">
    <location>
        <begin position="232"/>
        <end position="252"/>
    </location>
</feature>
<dbReference type="InterPro" id="IPR038377">
    <property type="entry name" value="Na/Glc_symporter_sf"/>
</dbReference>
<feature type="transmembrane region" description="Helical" evidence="14">
    <location>
        <begin position="73"/>
        <end position="91"/>
    </location>
</feature>
<feature type="transmembrane region" description="Helical" evidence="14">
    <location>
        <begin position="423"/>
        <end position="440"/>
    </location>
</feature>
<evidence type="ECO:0000256" key="2">
    <source>
        <dbReference type="ARBA" id="ARBA00006434"/>
    </source>
</evidence>
<keyword evidence="16" id="KW-1185">Reference proteome</keyword>
<evidence type="ECO:0000256" key="13">
    <source>
        <dbReference type="RuleBase" id="RU362091"/>
    </source>
</evidence>
<evidence type="ECO:0000256" key="5">
    <source>
        <dbReference type="ARBA" id="ARBA00022692"/>
    </source>
</evidence>
<name>A0A1D8JBZ2_9BACL</name>
<protein>
    <recommendedName>
        <fullName evidence="14">Sodium/proline symporter</fullName>
    </recommendedName>
    <alternativeName>
        <fullName evidence="14">Proline permease</fullName>
    </alternativeName>
</protein>
<evidence type="ECO:0000256" key="4">
    <source>
        <dbReference type="ARBA" id="ARBA00022475"/>
    </source>
</evidence>
<dbReference type="CDD" id="cd11475">
    <property type="entry name" value="SLC5sbd_PutP"/>
    <property type="match status" value="1"/>
</dbReference>
<dbReference type="GO" id="GO:0031402">
    <property type="term" value="F:sodium ion binding"/>
    <property type="evidence" value="ECO:0007669"/>
    <property type="project" value="UniProtKB-UniRule"/>
</dbReference>
<feature type="transmembrane region" description="Helical" evidence="14">
    <location>
        <begin position="446"/>
        <end position="464"/>
    </location>
</feature>
<dbReference type="Pfam" id="PF00474">
    <property type="entry name" value="SSF"/>
    <property type="match status" value="1"/>
</dbReference>
<feature type="transmembrane region" description="Helical" evidence="14">
    <location>
        <begin position="272"/>
        <end position="297"/>
    </location>
</feature>
<feature type="transmembrane region" description="Helical" evidence="14">
    <location>
        <begin position="390"/>
        <end position="411"/>
    </location>
</feature>
<feature type="transmembrane region" description="Helical" evidence="14">
    <location>
        <begin position="122"/>
        <end position="142"/>
    </location>
</feature>
<dbReference type="Proteomes" id="UP000185746">
    <property type="component" value="Chromosome"/>
</dbReference>
<keyword evidence="6 14" id="KW-0769">Symport</keyword>
<evidence type="ECO:0000256" key="9">
    <source>
        <dbReference type="ARBA" id="ARBA00023065"/>
    </source>
</evidence>
<keyword evidence="3 14" id="KW-0813">Transport</keyword>
<comment type="similarity">
    <text evidence="2 13">Belongs to the sodium:solute symporter (SSF) (TC 2.A.21) family.</text>
</comment>
<feature type="transmembrane region" description="Helical" evidence="14">
    <location>
        <begin position="157"/>
        <end position="178"/>
    </location>
</feature>
<feature type="transmembrane region" description="Helical" evidence="14">
    <location>
        <begin position="190"/>
        <end position="212"/>
    </location>
</feature>
<dbReference type="InterPro" id="IPR001734">
    <property type="entry name" value="Na/solute_symporter"/>
</dbReference>
<evidence type="ECO:0000256" key="6">
    <source>
        <dbReference type="ARBA" id="ARBA00022847"/>
    </source>
</evidence>
<keyword evidence="11 14" id="KW-0739">Sodium transport</keyword>
<dbReference type="Gene3D" id="1.20.1730.10">
    <property type="entry name" value="Sodium/glucose cotransporter"/>
    <property type="match status" value="1"/>
</dbReference>
<dbReference type="PANTHER" id="PTHR48086:SF3">
    <property type="entry name" value="SODIUM_PROLINE SYMPORTER"/>
    <property type="match status" value="1"/>
</dbReference>
<dbReference type="KEGG" id="surl:BI350_00275"/>
<sequence length="524" mass="56289">MSLDGIIFIVYLGVLLSIGLWFSRKSSESTEQYLLGGRSLGPAVTAMTMQTTAMSGFMFMGAPAMAFQYGWYAVWYAIGDAGGSIVNLSVLGKRMRRMSEKLGALSPIEYLEKRFESASVRVVGSVISIVFLFGYVCAQFIAAGKAMSTLTGFPYEVSLVIGISVILIYTVAGGYLAVAYTSFVQGMIMVLGVVGIGVLAYLHVGGLSGLNASLAALDTSYLSIWGKDLAFYGQWGVVLGAILIYSIGYMGLPHVVVRHMSMKSTKTVKGAVLIGAIWNQFFIFVPYILGLIGIILLPTIADPEMVITELAYTLFPGIFAALLLSAIMSAVMSTADSILMQAGSILSRDIYQRFINKDASQKTMVLVSRLCILAGGIVGVIVAIYEPPSIFALVVFAFGTLGNTFLVPYVASVYSKKANKIGCLFAMIGGATTNIVWTSMNLETSTGFHPFLAGLLVSIAGMIIGSQFGSEPSQDIQDIFEESRKKRTFSNGFDKNIARDLAPEASQISKLLAEESSSYKDKYS</sequence>
<feature type="transmembrane region" description="Helical" evidence="14">
    <location>
        <begin position="363"/>
        <end position="384"/>
    </location>
</feature>
<evidence type="ECO:0000313" key="15">
    <source>
        <dbReference type="EMBL" id="AOV06225.1"/>
    </source>
</evidence>
<dbReference type="GO" id="GO:0005298">
    <property type="term" value="F:proline:sodium symporter activity"/>
    <property type="evidence" value="ECO:0007669"/>
    <property type="project" value="UniProtKB-UniRule"/>
</dbReference>
<evidence type="ECO:0000313" key="16">
    <source>
        <dbReference type="Proteomes" id="UP000185746"/>
    </source>
</evidence>
<keyword evidence="10 14" id="KW-0472">Membrane</keyword>
<organism evidence="15 16">
    <name type="scientific">Sporosarcina ureilytica</name>
    <dbReference type="NCBI Taxonomy" id="298596"/>
    <lineage>
        <taxon>Bacteria</taxon>
        <taxon>Bacillati</taxon>
        <taxon>Bacillota</taxon>
        <taxon>Bacilli</taxon>
        <taxon>Bacillales</taxon>
        <taxon>Caryophanaceae</taxon>
        <taxon>Sporosarcina</taxon>
    </lineage>
</organism>
<reference evidence="15 16" key="1">
    <citation type="submission" date="2016-09" db="EMBL/GenBank/DDBJ databases">
        <title>Complete genome sequence of the Lysinibacillus sphaericus LMG 22257, a specie of Bacillus with ureolytic activity that can effectively biodeposit calcium carbonate.</title>
        <authorList>
            <person name="Yan W."/>
        </authorList>
    </citation>
    <scope>NUCLEOTIDE SEQUENCE [LARGE SCALE GENOMIC DNA]</scope>
    <source>
        <strain evidence="15 16">LMG 22257</strain>
    </source>
</reference>
<dbReference type="NCBIfam" id="TIGR00813">
    <property type="entry name" value="sss"/>
    <property type="match status" value="1"/>
</dbReference>
<keyword evidence="9 14" id="KW-0406">Ion transport</keyword>
<keyword evidence="4 14" id="KW-1003">Cell membrane</keyword>
<dbReference type="EMBL" id="CP017560">
    <property type="protein sequence ID" value="AOV06225.1"/>
    <property type="molecule type" value="Genomic_DNA"/>
</dbReference>
<keyword evidence="14" id="KW-0029">Amino-acid transport</keyword>
<dbReference type="InterPro" id="IPR050277">
    <property type="entry name" value="Sodium:Solute_Symporter"/>
</dbReference>
<keyword evidence="8 14" id="KW-0915">Sodium</keyword>
<evidence type="ECO:0000256" key="7">
    <source>
        <dbReference type="ARBA" id="ARBA00022989"/>
    </source>
</evidence>
<feature type="transmembrane region" description="Helical" evidence="14">
    <location>
        <begin position="317"/>
        <end position="342"/>
    </location>
</feature>
<dbReference type="AlphaFoldDB" id="A0A1D8JBZ2"/>
<evidence type="ECO:0000256" key="12">
    <source>
        <dbReference type="ARBA" id="ARBA00033708"/>
    </source>
</evidence>
<feature type="transmembrane region" description="Helical" evidence="14">
    <location>
        <begin position="6"/>
        <end position="23"/>
    </location>
</feature>
<gene>
    <name evidence="15" type="ORF">BI350_00275</name>
</gene>
<dbReference type="GO" id="GO:0005886">
    <property type="term" value="C:plasma membrane"/>
    <property type="evidence" value="ECO:0007669"/>
    <property type="project" value="UniProtKB-SubCell"/>
</dbReference>
<accession>A0A1D8JBZ2</accession>
<keyword evidence="7 14" id="KW-1133">Transmembrane helix</keyword>
<evidence type="ECO:0000256" key="8">
    <source>
        <dbReference type="ARBA" id="ARBA00023053"/>
    </source>
</evidence>
<comment type="function">
    <text evidence="14">Catalyzes the sodium-dependent uptake of extracellular L-proline.</text>
</comment>
<dbReference type="InterPro" id="IPR011851">
    <property type="entry name" value="Na/Pro_symporter"/>
</dbReference>
<keyword evidence="5 14" id="KW-0812">Transmembrane</keyword>
<evidence type="ECO:0000256" key="14">
    <source>
        <dbReference type="RuleBase" id="RU366012"/>
    </source>
</evidence>
<evidence type="ECO:0000256" key="10">
    <source>
        <dbReference type="ARBA" id="ARBA00023136"/>
    </source>
</evidence>
<dbReference type="PANTHER" id="PTHR48086">
    <property type="entry name" value="SODIUM/PROLINE SYMPORTER-RELATED"/>
    <property type="match status" value="1"/>
</dbReference>
<dbReference type="RefSeq" id="WP_075526316.1">
    <property type="nucleotide sequence ID" value="NZ_CP017560.1"/>
</dbReference>
<comment type="catalytic activity">
    <reaction evidence="12">
        <text>L-proline(in) + Na(+)(in) = L-proline(out) + Na(+)(out)</text>
        <dbReference type="Rhea" id="RHEA:28967"/>
        <dbReference type="ChEBI" id="CHEBI:29101"/>
        <dbReference type="ChEBI" id="CHEBI:60039"/>
    </reaction>
</comment>
<evidence type="ECO:0000256" key="3">
    <source>
        <dbReference type="ARBA" id="ARBA00022448"/>
    </source>
</evidence>
<evidence type="ECO:0000256" key="1">
    <source>
        <dbReference type="ARBA" id="ARBA00004651"/>
    </source>
</evidence>
<evidence type="ECO:0000256" key="11">
    <source>
        <dbReference type="ARBA" id="ARBA00023201"/>
    </source>
</evidence>
<dbReference type="GO" id="GO:0015824">
    <property type="term" value="P:proline transport"/>
    <property type="evidence" value="ECO:0007669"/>
    <property type="project" value="UniProtKB-UniRule"/>
</dbReference>
<comment type="subcellular location">
    <subcellularLocation>
        <location evidence="1 14">Cell membrane</location>
        <topology evidence="1 14">Multi-pass membrane protein</topology>
    </subcellularLocation>
</comment>
<proteinExistence type="inferred from homology"/>